<proteinExistence type="predicted"/>
<accession>A0A0S4LTL4</accession>
<protein>
    <recommendedName>
        <fullName evidence="3">SGNH hydrolase-type esterase domain-containing protein</fullName>
    </recommendedName>
</protein>
<dbReference type="AlphaFoldDB" id="A0A0S4LTL4"/>
<dbReference type="EMBL" id="CZQA01000013">
    <property type="protein sequence ID" value="CUS39348.1"/>
    <property type="molecule type" value="Genomic_DNA"/>
</dbReference>
<evidence type="ECO:0008006" key="3">
    <source>
        <dbReference type="Google" id="ProtNLM"/>
    </source>
</evidence>
<dbReference type="STRING" id="1742972.COMA1_70160"/>
<reference evidence="1 2" key="1">
    <citation type="submission" date="2015-10" db="EMBL/GenBank/DDBJ databases">
        <authorList>
            <person name="Gilbert D.G."/>
        </authorList>
    </citation>
    <scope>NUCLEOTIDE SEQUENCE [LARGE SCALE GENOMIC DNA]</scope>
    <source>
        <strain evidence="1">COMA1</strain>
    </source>
</reference>
<evidence type="ECO:0000313" key="2">
    <source>
        <dbReference type="Proteomes" id="UP000199032"/>
    </source>
</evidence>
<dbReference type="RefSeq" id="WP_090751187.1">
    <property type="nucleotide sequence ID" value="NZ_CZQA01000013.1"/>
</dbReference>
<dbReference type="Proteomes" id="UP000199032">
    <property type="component" value="Unassembled WGS sequence"/>
</dbReference>
<evidence type="ECO:0000313" key="1">
    <source>
        <dbReference type="EMBL" id="CUS39348.1"/>
    </source>
</evidence>
<name>A0A0S4LTL4_9BACT</name>
<sequence>MARIVALGASNLTRGFQTIVSTARSVWGPKVEILAAFGHGRSYGAPSQFLFRTLPAILKSGLWAELERRPPMTTRALVTDVGNDTLYGFSVERTLGWVEEVLCRLAQVTQDIVLTGLPLAAVYRLSQIKFLAFRSMLVPSCRLTLSQVIDRAEGVHEGLMKLSSVYGAKFFQLDPVWYGFDPIHVRPSYWRTAWPEILGERVLESQGARSMLESARLYLMRPERRSFFGIEQVRPQFGVTLRSGGQVWLY</sequence>
<keyword evidence="2" id="KW-1185">Reference proteome</keyword>
<organism evidence="1 2">
    <name type="scientific">Candidatus Nitrospira nitrosa</name>
    <dbReference type="NCBI Taxonomy" id="1742972"/>
    <lineage>
        <taxon>Bacteria</taxon>
        <taxon>Pseudomonadati</taxon>
        <taxon>Nitrospirota</taxon>
        <taxon>Nitrospiria</taxon>
        <taxon>Nitrospirales</taxon>
        <taxon>Nitrospiraceae</taxon>
        <taxon>Nitrospira</taxon>
    </lineage>
</organism>
<gene>
    <name evidence="1" type="ORF">COMA1_70160</name>
</gene>
<dbReference type="OrthoDB" id="5562484at2"/>